<comment type="caution">
    <text evidence="1">The sequence shown here is derived from an EMBL/GenBank/DDBJ whole genome shotgun (WGS) entry which is preliminary data.</text>
</comment>
<keyword evidence="2" id="KW-1185">Reference proteome</keyword>
<accession>A0ACC3DAL8</accession>
<gene>
    <name evidence="1" type="ORF">LTS18_008059</name>
</gene>
<sequence length="434" mass="47781">MKQAIMQDRSDLLQPAELQIFDILVVEQGTWQWKEIRILEKAEADAPPQSEQRPETHPLALQEQATGLNSCTIAVPIQQASESASEQRQANTHGLQSRAQVPVEDSVLRFEKNSTDLTWPASTNGILPTQSQQRGSVQQATAKIDAPPEATSPFLTQGPANAAQFPFLSHDIGHSLPFQHPQPMRCPGFGPSSGDMLWTLNTDQIQTQPTLGESFEKSGKPGMPQPNPPLNLYQAYSLDDFSAPRQDPALYHGTQANGVQHREYMPLLPALPPNPYPMVFQHHLMPQDPHMAARSHHPSHDGFLLQQPAGSIPPHILQGYREGFEQAALQRFDHYTSPAAPESSPQKQQHGKDNEPSPLRNQMNTPNGGNRLSHAAGPGQGIEPNALLNSSNTAAVIQPYSRMPQKRKRRSGLGKGIEDFDFDEFVSIPETPVG</sequence>
<protein>
    <submittedName>
        <fullName evidence="1">Uncharacterized protein</fullName>
    </submittedName>
</protein>
<reference evidence="1" key="1">
    <citation type="submission" date="2024-09" db="EMBL/GenBank/DDBJ databases">
        <title>Black Yeasts Isolated from many extreme environments.</title>
        <authorList>
            <person name="Coleine C."/>
            <person name="Stajich J.E."/>
            <person name="Selbmann L."/>
        </authorList>
    </citation>
    <scope>NUCLEOTIDE SEQUENCE</scope>
    <source>
        <strain evidence="1">CCFEE 5737</strain>
    </source>
</reference>
<evidence type="ECO:0000313" key="2">
    <source>
        <dbReference type="Proteomes" id="UP001186974"/>
    </source>
</evidence>
<dbReference type="Proteomes" id="UP001186974">
    <property type="component" value="Unassembled WGS sequence"/>
</dbReference>
<proteinExistence type="predicted"/>
<evidence type="ECO:0000313" key="1">
    <source>
        <dbReference type="EMBL" id="KAK3064342.1"/>
    </source>
</evidence>
<organism evidence="1 2">
    <name type="scientific">Coniosporium uncinatum</name>
    <dbReference type="NCBI Taxonomy" id="93489"/>
    <lineage>
        <taxon>Eukaryota</taxon>
        <taxon>Fungi</taxon>
        <taxon>Dikarya</taxon>
        <taxon>Ascomycota</taxon>
        <taxon>Pezizomycotina</taxon>
        <taxon>Dothideomycetes</taxon>
        <taxon>Dothideomycetes incertae sedis</taxon>
        <taxon>Coniosporium</taxon>
    </lineage>
</organism>
<name>A0ACC3DAL8_9PEZI</name>
<dbReference type="EMBL" id="JAWDJW010006540">
    <property type="protein sequence ID" value="KAK3064342.1"/>
    <property type="molecule type" value="Genomic_DNA"/>
</dbReference>